<sequence>MSSSDPAQAAFNKAIREFKSGLKDPALYSEILATTSIDQVYDLTDQLQKDQGRSGHLQNLARIQVYLERMSAYTGVIDTFVSAKPDILAFIWGPIKLLIQLTSTLTKSLDALVGTVEEIGILLPEFDHAAKLFGNKRHINQVLALLFQDILDFYLVTLTFFGMKRWKFFFEALWPKRKEEIERVIGRMKEHTFYLRNEVRLQDIEEAYEARQSDIESFAKLEESSRRQEYAALETSIAPAFYEKKLAFFLNRLCDGTGNWLIRNEDVSKWLQVAQDSLKLIWVCGIPGAGKTYLSACTIKESRAHGTTIFAFPSYEQQEISALSIMHSLIFQIARKDPMLQDMVRQIDRDSLEIDMSATVNLFINLVNGTGPVRIIIDGLDEVDETERTILLRYMLKASRECDQARILIASRPEGDIKAMLEKTSKSIRVDTQNTSGIHAFVMSRCKEWLQTRSFKQEDSNEIERLIAAVADQAKGMFLYAHLVLKGLDFLHSVSEIRRDLKLLPTDLNAAYGRIFTRVNETLDLAAREKARKALGWIGCSPVPLTIRELEQALLINIGDIDQDLSGISTVPLDRLCGPVIEEIDGELHLVHFTAKE</sequence>
<dbReference type="OrthoDB" id="21416at2759"/>
<evidence type="ECO:0000313" key="5">
    <source>
        <dbReference type="EMBL" id="KAJ4246539.1"/>
    </source>
</evidence>
<dbReference type="AlphaFoldDB" id="A0A9W8VAC1"/>
<dbReference type="Pfam" id="PF24883">
    <property type="entry name" value="NPHP3_N"/>
    <property type="match status" value="1"/>
</dbReference>
<evidence type="ECO:0000259" key="2">
    <source>
        <dbReference type="Pfam" id="PF22939"/>
    </source>
</evidence>
<feature type="domain" description="Nephrocystin 3-like N-terminal" evidence="4">
    <location>
        <begin position="256"/>
        <end position="412"/>
    </location>
</feature>
<evidence type="ECO:0000259" key="3">
    <source>
        <dbReference type="Pfam" id="PF24809"/>
    </source>
</evidence>
<dbReference type="InterPro" id="IPR027417">
    <property type="entry name" value="P-loop_NTPase"/>
</dbReference>
<evidence type="ECO:0000256" key="1">
    <source>
        <dbReference type="ARBA" id="ARBA00022737"/>
    </source>
</evidence>
<gene>
    <name evidence="5" type="ORF">NW762_013480</name>
</gene>
<keyword evidence="6" id="KW-1185">Reference proteome</keyword>
<evidence type="ECO:0000259" key="4">
    <source>
        <dbReference type="Pfam" id="PF24883"/>
    </source>
</evidence>
<dbReference type="InterPro" id="IPR056125">
    <property type="entry name" value="DUF7708"/>
</dbReference>
<comment type="caution">
    <text evidence="5">The sequence shown here is derived from an EMBL/GenBank/DDBJ whole genome shotgun (WGS) entry which is preliminary data.</text>
</comment>
<dbReference type="Pfam" id="PF22939">
    <property type="entry name" value="WHD_GPIID"/>
    <property type="match status" value="1"/>
</dbReference>
<dbReference type="Proteomes" id="UP001152049">
    <property type="component" value="Unassembled WGS sequence"/>
</dbReference>
<dbReference type="PANTHER" id="PTHR10039:SF14">
    <property type="entry name" value="NACHT DOMAIN-CONTAINING PROTEIN"/>
    <property type="match status" value="1"/>
</dbReference>
<feature type="domain" description="DUF7708" evidence="3">
    <location>
        <begin position="67"/>
        <end position="195"/>
    </location>
</feature>
<proteinExistence type="predicted"/>
<evidence type="ECO:0000313" key="6">
    <source>
        <dbReference type="Proteomes" id="UP001152049"/>
    </source>
</evidence>
<dbReference type="Gene3D" id="3.40.50.300">
    <property type="entry name" value="P-loop containing nucleotide triphosphate hydrolases"/>
    <property type="match status" value="1"/>
</dbReference>
<dbReference type="Pfam" id="PF24809">
    <property type="entry name" value="DUF7708"/>
    <property type="match status" value="1"/>
</dbReference>
<name>A0A9W8VAC1_9HYPO</name>
<dbReference type="SUPFAM" id="SSF52540">
    <property type="entry name" value="P-loop containing nucleoside triphosphate hydrolases"/>
    <property type="match status" value="1"/>
</dbReference>
<feature type="domain" description="GPI inositol-deacylase winged helix" evidence="2">
    <location>
        <begin position="527"/>
        <end position="597"/>
    </location>
</feature>
<evidence type="ECO:0008006" key="7">
    <source>
        <dbReference type="Google" id="ProtNLM"/>
    </source>
</evidence>
<reference evidence="5" key="1">
    <citation type="submission" date="2022-09" db="EMBL/GenBank/DDBJ databases">
        <title>Fusarium specimens isolated from Avocado Roots.</title>
        <authorList>
            <person name="Stajich J."/>
            <person name="Roper C."/>
            <person name="Heimlech-Rivalta G."/>
        </authorList>
    </citation>
    <scope>NUCLEOTIDE SEQUENCE</scope>
    <source>
        <strain evidence="5">CF00136</strain>
    </source>
</reference>
<dbReference type="InterPro" id="IPR054471">
    <property type="entry name" value="GPIID_WHD"/>
</dbReference>
<dbReference type="EMBL" id="JAOQAZ010000042">
    <property type="protein sequence ID" value="KAJ4246539.1"/>
    <property type="molecule type" value="Genomic_DNA"/>
</dbReference>
<dbReference type="PANTHER" id="PTHR10039">
    <property type="entry name" value="AMELOGENIN"/>
    <property type="match status" value="1"/>
</dbReference>
<dbReference type="InterPro" id="IPR056884">
    <property type="entry name" value="NPHP3-like_N"/>
</dbReference>
<organism evidence="5 6">
    <name type="scientific">Fusarium torreyae</name>
    <dbReference type="NCBI Taxonomy" id="1237075"/>
    <lineage>
        <taxon>Eukaryota</taxon>
        <taxon>Fungi</taxon>
        <taxon>Dikarya</taxon>
        <taxon>Ascomycota</taxon>
        <taxon>Pezizomycotina</taxon>
        <taxon>Sordariomycetes</taxon>
        <taxon>Hypocreomycetidae</taxon>
        <taxon>Hypocreales</taxon>
        <taxon>Nectriaceae</taxon>
        <taxon>Fusarium</taxon>
    </lineage>
</organism>
<accession>A0A9W8VAC1</accession>
<protein>
    <recommendedName>
        <fullName evidence="7">NACHT domain-containing protein</fullName>
    </recommendedName>
</protein>
<keyword evidence="1" id="KW-0677">Repeat</keyword>